<gene>
    <name evidence="2" type="ORF">FEV09_21485</name>
</gene>
<dbReference type="SUPFAM" id="SSF53335">
    <property type="entry name" value="S-adenosyl-L-methionine-dependent methyltransferases"/>
    <property type="match status" value="1"/>
</dbReference>
<evidence type="ECO:0000313" key="2">
    <source>
        <dbReference type="EMBL" id="MDG3497116.1"/>
    </source>
</evidence>
<keyword evidence="3" id="KW-1185">Reference proteome</keyword>
<keyword evidence="2" id="KW-0808">Transferase</keyword>
<dbReference type="InterPro" id="IPR029063">
    <property type="entry name" value="SAM-dependent_MTases_sf"/>
</dbReference>
<dbReference type="Proteomes" id="UP001152872">
    <property type="component" value="Unassembled WGS sequence"/>
</dbReference>
<keyword evidence="2" id="KW-0489">Methyltransferase</keyword>
<dbReference type="PANTHER" id="PTHR43464">
    <property type="entry name" value="METHYLTRANSFERASE"/>
    <property type="match status" value="1"/>
</dbReference>
<name>A0A9X4RJY1_9CYAN</name>
<dbReference type="GO" id="GO:0008168">
    <property type="term" value="F:methyltransferase activity"/>
    <property type="evidence" value="ECO:0007669"/>
    <property type="project" value="UniProtKB-KW"/>
</dbReference>
<organism evidence="2 3">
    <name type="scientific">Pseudanabaena catenata USMAC16</name>
    <dbReference type="NCBI Taxonomy" id="1855837"/>
    <lineage>
        <taxon>Bacteria</taxon>
        <taxon>Bacillati</taxon>
        <taxon>Cyanobacteriota</taxon>
        <taxon>Cyanophyceae</taxon>
        <taxon>Pseudanabaenales</taxon>
        <taxon>Pseudanabaenaceae</taxon>
        <taxon>Pseudanabaena</taxon>
    </lineage>
</organism>
<dbReference type="InterPro" id="IPR025714">
    <property type="entry name" value="Methyltranfer_dom"/>
</dbReference>
<dbReference type="Pfam" id="PF13847">
    <property type="entry name" value="Methyltransf_31"/>
    <property type="match status" value="1"/>
</dbReference>
<feature type="domain" description="Methyltransferase" evidence="1">
    <location>
        <begin position="54"/>
        <end position="165"/>
    </location>
</feature>
<dbReference type="CDD" id="cd02440">
    <property type="entry name" value="AdoMet_MTases"/>
    <property type="match status" value="1"/>
</dbReference>
<dbReference type="GO" id="GO:0032259">
    <property type="term" value="P:methylation"/>
    <property type="evidence" value="ECO:0007669"/>
    <property type="project" value="UniProtKB-KW"/>
</dbReference>
<protein>
    <submittedName>
        <fullName evidence="2">Methyltransferase domain-containing protein</fullName>
    </submittedName>
</protein>
<dbReference type="Gene3D" id="3.40.50.150">
    <property type="entry name" value="Vaccinia Virus protein VP39"/>
    <property type="match status" value="1"/>
</dbReference>
<proteinExistence type="predicted"/>
<accession>A0A9X4RJY1</accession>
<dbReference type="AlphaFoldDB" id="A0A9X4RJY1"/>
<evidence type="ECO:0000313" key="3">
    <source>
        <dbReference type="Proteomes" id="UP001152872"/>
    </source>
</evidence>
<evidence type="ECO:0000259" key="1">
    <source>
        <dbReference type="Pfam" id="PF13847"/>
    </source>
</evidence>
<dbReference type="RefSeq" id="WP_009629322.1">
    <property type="nucleotide sequence ID" value="NZ_VBTY01000282.1"/>
</dbReference>
<sequence length="448" mass="51442">MTVDPIEKVRDQYDLTPYPNLPATDMGGDGDRGVILHSYASAWYAKTQHVDDRQDVTILDVGCGSGVTTLALAIANPRARIVGIDLSETSLRLAGERLTYHGFPNVEFHKLAIAQLPQFKTEQSIEFDYINCEETLYLQTDIVESLRHMRTVLAPTGILRINVHSLYQRIDFFRAQAFSRLIGFLNSNPTSREYQMISGIMEALADDNLLKVSTWLPSDKSLDFVLMNYMLIEDKGYTIPDFFQMLRSANLEFIGMTEPAGWHLPYLFPNGMPDSIVDFLHNATPEKKLHAYELLHPANRLLDLWCGHSGRSPEYIEIQQWTEGMWKSAMIYLHPVVRTDSFFQTLDRAIAQMQPDPNVQKLHRSHLDALTVILCLRFMRKSPCKFSDLLDYWCIHKPKLEAYRKVSTIVGTAVPTVHKMSDRQAYDELRFLLSELVMDRVVMLERFD</sequence>
<reference evidence="2" key="1">
    <citation type="submission" date="2019-05" db="EMBL/GenBank/DDBJ databases">
        <title>Whole genome sequencing of Pseudanabaena catenata USMAC16.</title>
        <authorList>
            <person name="Khan Z."/>
            <person name="Omar W.M."/>
            <person name="Convey P."/>
            <person name="Merican F."/>
            <person name="Najimudin N."/>
        </authorList>
    </citation>
    <scope>NUCLEOTIDE SEQUENCE</scope>
    <source>
        <strain evidence="2">USMAC16</strain>
    </source>
</reference>
<comment type="caution">
    <text evidence="2">The sequence shown here is derived from an EMBL/GenBank/DDBJ whole genome shotgun (WGS) entry which is preliminary data.</text>
</comment>
<dbReference type="PANTHER" id="PTHR43464:SF91">
    <property type="entry name" value="SLL0487 PROTEIN"/>
    <property type="match status" value="1"/>
</dbReference>
<dbReference type="EMBL" id="VBTY01000282">
    <property type="protein sequence ID" value="MDG3497116.1"/>
    <property type="molecule type" value="Genomic_DNA"/>
</dbReference>